<reference evidence="2 3" key="1">
    <citation type="journal article" date="2024" name="Plant J.">
        <title>Genome sequences and population genomics reveal climatic adaptation and genomic divergence between two closely related sweetgum species.</title>
        <authorList>
            <person name="Xu W.Q."/>
            <person name="Ren C.Q."/>
            <person name="Zhang X.Y."/>
            <person name="Comes H.P."/>
            <person name="Liu X.H."/>
            <person name="Li Y.G."/>
            <person name="Kettle C.J."/>
            <person name="Jalonen R."/>
            <person name="Gaisberger H."/>
            <person name="Ma Y.Z."/>
            <person name="Qiu Y.X."/>
        </authorList>
    </citation>
    <scope>NUCLEOTIDE SEQUENCE [LARGE SCALE GENOMIC DNA]</scope>
    <source>
        <strain evidence="2">Hangzhou</strain>
    </source>
</reference>
<feature type="region of interest" description="Disordered" evidence="1">
    <location>
        <begin position="29"/>
        <end position="57"/>
    </location>
</feature>
<evidence type="ECO:0000313" key="3">
    <source>
        <dbReference type="Proteomes" id="UP001415857"/>
    </source>
</evidence>
<organism evidence="2 3">
    <name type="scientific">Liquidambar formosana</name>
    <name type="common">Formosan gum</name>
    <dbReference type="NCBI Taxonomy" id="63359"/>
    <lineage>
        <taxon>Eukaryota</taxon>
        <taxon>Viridiplantae</taxon>
        <taxon>Streptophyta</taxon>
        <taxon>Embryophyta</taxon>
        <taxon>Tracheophyta</taxon>
        <taxon>Spermatophyta</taxon>
        <taxon>Magnoliopsida</taxon>
        <taxon>eudicotyledons</taxon>
        <taxon>Gunneridae</taxon>
        <taxon>Pentapetalae</taxon>
        <taxon>Saxifragales</taxon>
        <taxon>Altingiaceae</taxon>
        <taxon>Liquidambar</taxon>
    </lineage>
</organism>
<name>A0AAP0RUT5_LIQFO</name>
<proteinExistence type="predicted"/>
<sequence>MGKYVEILDAGVRIAARFHSHCPHTARMYYHPPANSDDNNHNHNHPHGGATGGVEGNGVSTRVGSCGAKAVWGVDSTEIILHSVV</sequence>
<evidence type="ECO:0000313" key="2">
    <source>
        <dbReference type="EMBL" id="KAK9282872.1"/>
    </source>
</evidence>
<dbReference type="PANTHER" id="PTHR33983">
    <property type="entry name" value="OS07G0185900 PROTEIN"/>
    <property type="match status" value="1"/>
</dbReference>
<dbReference type="PANTHER" id="PTHR33983:SF16">
    <property type="match status" value="1"/>
</dbReference>
<dbReference type="EMBL" id="JBBPBK010000006">
    <property type="protein sequence ID" value="KAK9282872.1"/>
    <property type="molecule type" value="Genomic_DNA"/>
</dbReference>
<comment type="caution">
    <text evidence="2">The sequence shown here is derived from an EMBL/GenBank/DDBJ whole genome shotgun (WGS) entry which is preliminary data.</text>
</comment>
<accession>A0AAP0RUT5</accession>
<gene>
    <name evidence="2" type="ORF">L1049_011097</name>
</gene>
<dbReference type="AlphaFoldDB" id="A0AAP0RUT5"/>
<keyword evidence="3" id="KW-1185">Reference proteome</keyword>
<dbReference type="Proteomes" id="UP001415857">
    <property type="component" value="Unassembled WGS sequence"/>
</dbReference>
<protein>
    <submittedName>
        <fullName evidence="2">Uncharacterized protein</fullName>
    </submittedName>
</protein>
<evidence type="ECO:0000256" key="1">
    <source>
        <dbReference type="SAM" id="MobiDB-lite"/>
    </source>
</evidence>